<protein>
    <submittedName>
        <fullName evidence="1">Uncharacterized protein</fullName>
    </submittedName>
</protein>
<sequence>MYKLIINQENFNGPKYLYSEDLEKFIPNKIRMTTLPTLYLGLVTTNSDVLIITLNTIIKSNYLICSI</sequence>
<evidence type="ECO:0000313" key="1">
    <source>
        <dbReference type="EMBL" id="BAV61082.1"/>
    </source>
</evidence>
<dbReference type="Proteomes" id="UP000240366">
    <property type="component" value="Segment"/>
</dbReference>
<name>A0A1E1ES52_9VIRU</name>
<accession>A0A1E1ES52</accession>
<evidence type="ECO:0000313" key="4">
    <source>
        <dbReference type="Proteomes" id="UP000241484"/>
    </source>
</evidence>
<proteinExistence type="predicted"/>
<reference evidence="3 4" key="1">
    <citation type="submission" date="2016-09" db="EMBL/GenBank/DDBJ databases">
        <title>Nearly complete genome sequences of 2 Mimiviridae isolates, Mimivirus shirakomae and Mimivirus kasaii from Japanese pond and river mouth.</title>
        <authorList>
            <person name="Takemura M."/>
            <person name="Mikami T."/>
            <person name="Murono S."/>
        </authorList>
    </citation>
    <scope>NUCLEOTIDE SEQUENCE [LARGE SCALE GENOMIC DNA]</scope>
    <source>
        <strain evidence="1 4">Mimivirus kasaii</strain>
        <strain evidence="2 3">Mimivirus shirakomae</strain>
    </source>
</reference>
<evidence type="ECO:0000313" key="3">
    <source>
        <dbReference type="Proteomes" id="UP000240366"/>
    </source>
</evidence>
<dbReference type="EMBL" id="AP017644">
    <property type="protein sequence ID" value="BAV61082.1"/>
    <property type="molecule type" value="Genomic_DNA"/>
</dbReference>
<organism evidence="1 4">
    <name type="scientific">Acanthamoeba castellanii mimivirus</name>
    <dbReference type="NCBI Taxonomy" id="1899318"/>
    <lineage>
        <taxon>Viruses</taxon>
        <taxon>Varidnaviria</taxon>
        <taxon>Bamfordvirae</taxon>
        <taxon>Nucleocytoviricota</taxon>
        <taxon>Megaviricetes</taxon>
        <taxon>Imitervirales</taxon>
        <taxon>Mimiviridae</taxon>
        <taxon>Megamimivirinae</taxon>
        <taxon>Mimivirus</taxon>
    </lineage>
</organism>
<dbReference type="Proteomes" id="UP000241484">
    <property type="component" value="Segment"/>
</dbReference>
<evidence type="ECO:0000313" key="2">
    <source>
        <dbReference type="EMBL" id="BAV62070.1"/>
    </source>
</evidence>
<dbReference type="EMBL" id="AP017645">
    <property type="protein sequence ID" value="BAV62070.1"/>
    <property type="molecule type" value="Genomic_DNA"/>
</dbReference>